<evidence type="ECO:0000256" key="1">
    <source>
        <dbReference type="ARBA" id="ARBA00004613"/>
    </source>
</evidence>
<dbReference type="RefSeq" id="WP_051487395.1">
    <property type="nucleotide sequence ID" value="NZ_AQQW01000002.1"/>
</dbReference>
<dbReference type="Gene3D" id="2.150.10.10">
    <property type="entry name" value="Serralysin-like metalloprotease, C-terminal"/>
    <property type="match status" value="5"/>
</dbReference>
<name>W4HP52_9RHOB</name>
<dbReference type="InterPro" id="IPR050557">
    <property type="entry name" value="RTX_toxin/Mannuronan_C5-epim"/>
</dbReference>
<proteinExistence type="predicted"/>
<feature type="region of interest" description="Disordered" evidence="3">
    <location>
        <begin position="658"/>
        <end position="698"/>
    </location>
</feature>
<dbReference type="PROSITE" id="PS00330">
    <property type="entry name" value="HEMOLYSIN_CALCIUM"/>
    <property type="match status" value="4"/>
</dbReference>
<dbReference type="PANTHER" id="PTHR38340:SF1">
    <property type="entry name" value="S-LAYER PROTEIN"/>
    <property type="match status" value="1"/>
</dbReference>
<organism evidence="4 5">
    <name type="scientific">Roseivivax marinus</name>
    <dbReference type="NCBI Taxonomy" id="1379903"/>
    <lineage>
        <taxon>Bacteria</taxon>
        <taxon>Pseudomonadati</taxon>
        <taxon>Pseudomonadota</taxon>
        <taxon>Alphaproteobacteria</taxon>
        <taxon>Rhodobacterales</taxon>
        <taxon>Roseobacteraceae</taxon>
        <taxon>Roseivivax</taxon>
    </lineage>
</organism>
<dbReference type="STRING" id="1379903.ATO8_04946"/>
<dbReference type="PATRIC" id="fig|1317118.6.peg.1023"/>
<accession>W4HP52</accession>
<gene>
    <name evidence="4" type="ORF">ATO8_04946</name>
</gene>
<reference evidence="4 5" key="1">
    <citation type="journal article" date="2014" name="Antonie Van Leeuwenhoek">
        <title>Roseivivax atlanticus sp. nov., isolated from surface seawater of the Atlantic Ocean.</title>
        <authorList>
            <person name="Li G."/>
            <person name="Lai Q."/>
            <person name="Liu X."/>
            <person name="Sun F."/>
            <person name="Shao Z."/>
        </authorList>
    </citation>
    <scope>NUCLEOTIDE SEQUENCE [LARGE SCALE GENOMIC DNA]</scope>
    <source>
        <strain evidence="4 5">22II-s10s</strain>
    </source>
</reference>
<dbReference type="SUPFAM" id="SSF51120">
    <property type="entry name" value="beta-Roll"/>
    <property type="match status" value="3"/>
</dbReference>
<keyword evidence="5" id="KW-1185">Reference proteome</keyword>
<dbReference type="AlphaFoldDB" id="W4HP52"/>
<keyword evidence="2" id="KW-0964">Secreted</keyword>
<evidence type="ECO:0000313" key="4">
    <source>
        <dbReference type="EMBL" id="ETW14213.1"/>
    </source>
</evidence>
<sequence>MRLNYFGPTQEIFGEAFVTDGSFSPEVTDETSTRIDLLNPDTGDETVLLGSGFATDSSGEPTDGTISDILFFSDGTQTATLTDISWPLTDFVAALDAIIEGDEAGPLAVLFSQGDEVRVDASTAVTGLDMREIGDVLELLTDPVVVTGSEFSDRVTGGAGDDDIASGANDGADELRGSEGSDIYDFAGATSQSFYDLVYFEVDGPVSVNVDTSRGTGSIEKDSGTDTLVNLVEATGAADGGLAIFGSDGDDTFDTVHSEGEWLVLGSSFGNDTYNITLAGDNARLFFTREGSGEEASPINVNIATGVAQDGFGFTDRINVSGAETGRIEIAATAGADTLVGSAFRESFIPLGGDDTVSGGAGFDRVRYDRSGIGAMEIDLGAGTASGTHDGVAFTDTLSSIEYVRGSREGDVIYGGAESELLQGRDGDDTLAGGFGDDTLDGGSGTDTAVFGFASTEVVATETEDGILIASSRGDDLFIDIETFAFTDASFSGEALIAAQGGGDTGGTPGELVTGTAGDDVLTGTENDDRVEGGAGNDDIDAGAGADGVLGQSGNDTLLGGGGNDNIAAADGNDVVDGGTGDDFIGGGLGNDSLLGGPGDDTLGGGQGDDTVLGNGGDDVIAGGPGDDAITGGAGADTIGGSFGFDTVSGGAGNDSLGGGFGQDELSGDDGDDAIGGGEGDDTVNGGTGNDFLAGGGRDDVVTGGAGADTINGGDGNDVLLGGSGADVFVWNAGEAGAVDVVGDFEDGLDSLLLVGVENAPGTGLAGKLAALEIADTTFDGEASAALSYDGQTIVLVGVTAADVSLDDIDFL</sequence>
<evidence type="ECO:0000313" key="5">
    <source>
        <dbReference type="Proteomes" id="UP000019063"/>
    </source>
</evidence>
<dbReference type="PANTHER" id="PTHR38340">
    <property type="entry name" value="S-LAYER PROTEIN"/>
    <property type="match status" value="1"/>
</dbReference>
<dbReference type="InterPro" id="IPR018511">
    <property type="entry name" value="Hemolysin-typ_Ca-bd_CS"/>
</dbReference>
<dbReference type="InterPro" id="IPR001343">
    <property type="entry name" value="Hemolysn_Ca-bd"/>
</dbReference>
<evidence type="ECO:0000256" key="3">
    <source>
        <dbReference type="SAM" id="MobiDB-lite"/>
    </source>
</evidence>
<dbReference type="InterPro" id="IPR011049">
    <property type="entry name" value="Serralysin-like_metalloprot_C"/>
</dbReference>
<dbReference type="Proteomes" id="UP000019063">
    <property type="component" value="Unassembled WGS sequence"/>
</dbReference>
<dbReference type="eggNOG" id="COG2931">
    <property type="taxonomic scope" value="Bacteria"/>
</dbReference>
<protein>
    <submittedName>
        <fullName evidence="4">Hemolysin-type calcium-binding protein</fullName>
    </submittedName>
</protein>
<feature type="region of interest" description="Disordered" evidence="3">
    <location>
        <begin position="152"/>
        <end position="172"/>
    </location>
</feature>
<dbReference type="Pfam" id="PF00353">
    <property type="entry name" value="HemolysinCabind"/>
    <property type="match status" value="9"/>
</dbReference>
<dbReference type="EMBL" id="AQQW01000002">
    <property type="protein sequence ID" value="ETW14213.1"/>
    <property type="molecule type" value="Genomic_DNA"/>
</dbReference>
<comment type="caution">
    <text evidence="4">The sequence shown here is derived from an EMBL/GenBank/DDBJ whole genome shotgun (WGS) entry which is preliminary data.</text>
</comment>
<dbReference type="PRINTS" id="PR00313">
    <property type="entry name" value="CABNDNGRPT"/>
</dbReference>
<dbReference type="GO" id="GO:0005576">
    <property type="term" value="C:extracellular region"/>
    <property type="evidence" value="ECO:0007669"/>
    <property type="project" value="UniProtKB-SubCell"/>
</dbReference>
<comment type="subcellular location">
    <subcellularLocation>
        <location evidence="1">Secreted</location>
    </subcellularLocation>
</comment>
<feature type="region of interest" description="Disordered" evidence="3">
    <location>
        <begin position="516"/>
        <end position="556"/>
    </location>
</feature>
<evidence type="ECO:0000256" key="2">
    <source>
        <dbReference type="ARBA" id="ARBA00022525"/>
    </source>
</evidence>
<dbReference type="GO" id="GO:0005509">
    <property type="term" value="F:calcium ion binding"/>
    <property type="evidence" value="ECO:0007669"/>
    <property type="project" value="InterPro"/>
</dbReference>